<keyword evidence="2" id="KW-1185">Reference proteome</keyword>
<gene>
    <name evidence="1" type="ORF">Bca52824_053632</name>
</gene>
<protein>
    <submittedName>
        <fullName evidence="1">Uncharacterized protein</fullName>
    </submittedName>
</protein>
<dbReference type="AlphaFoldDB" id="A0A8X7R6C3"/>
<name>A0A8X7R6C3_BRACI</name>
<organism evidence="1 2">
    <name type="scientific">Brassica carinata</name>
    <name type="common">Ethiopian mustard</name>
    <name type="synonym">Abyssinian cabbage</name>
    <dbReference type="NCBI Taxonomy" id="52824"/>
    <lineage>
        <taxon>Eukaryota</taxon>
        <taxon>Viridiplantae</taxon>
        <taxon>Streptophyta</taxon>
        <taxon>Embryophyta</taxon>
        <taxon>Tracheophyta</taxon>
        <taxon>Spermatophyta</taxon>
        <taxon>Magnoliopsida</taxon>
        <taxon>eudicotyledons</taxon>
        <taxon>Gunneridae</taxon>
        <taxon>Pentapetalae</taxon>
        <taxon>rosids</taxon>
        <taxon>malvids</taxon>
        <taxon>Brassicales</taxon>
        <taxon>Brassicaceae</taxon>
        <taxon>Brassiceae</taxon>
        <taxon>Brassica</taxon>
    </lineage>
</organism>
<proteinExistence type="predicted"/>
<sequence>MKEGDGVPLMYTKKGDDTSDGHVVLYGSGSNTFYVAEEEVGSKPGPDGEGVVGSMCTHGLHDREE</sequence>
<reference evidence="1 2" key="1">
    <citation type="submission" date="2020-02" db="EMBL/GenBank/DDBJ databases">
        <authorList>
            <person name="Ma Q."/>
            <person name="Huang Y."/>
            <person name="Song X."/>
            <person name="Pei D."/>
        </authorList>
    </citation>
    <scope>NUCLEOTIDE SEQUENCE [LARGE SCALE GENOMIC DNA]</scope>
    <source>
        <strain evidence="1">Sxm20200214</strain>
        <tissue evidence="1">Leaf</tissue>
    </source>
</reference>
<accession>A0A8X7R6C3</accession>
<evidence type="ECO:0000313" key="2">
    <source>
        <dbReference type="Proteomes" id="UP000886595"/>
    </source>
</evidence>
<dbReference type="Proteomes" id="UP000886595">
    <property type="component" value="Unassembled WGS sequence"/>
</dbReference>
<comment type="caution">
    <text evidence="1">The sequence shown here is derived from an EMBL/GenBank/DDBJ whole genome shotgun (WGS) entry which is preliminary data.</text>
</comment>
<evidence type="ECO:0000313" key="1">
    <source>
        <dbReference type="EMBL" id="KAG2282412.1"/>
    </source>
</evidence>
<dbReference type="EMBL" id="JAAMPC010000011">
    <property type="protein sequence ID" value="KAG2282412.1"/>
    <property type="molecule type" value="Genomic_DNA"/>
</dbReference>